<dbReference type="Proteomes" id="UP000244081">
    <property type="component" value="Unassembled WGS sequence"/>
</dbReference>
<dbReference type="Gene3D" id="3.30.1330.80">
    <property type="entry name" value="Hypothetical protein, similar to alpha- acetolactate decarboxylase, domain 2"/>
    <property type="match status" value="2"/>
</dbReference>
<dbReference type="OrthoDB" id="8720942at2"/>
<reference evidence="3 4" key="1">
    <citation type="submission" date="2018-04" db="EMBL/GenBank/DDBJ databases">
        <title>Genomic Encyclopedia of Archaeal and Bacterial Type Strains, Phase II (KMG-II): from individual species to whole genera.</title>
        <authorList>
            <person name="Goeker M."/>
        </authorList>
    </citation>
    <scope>NUCLEOTIDE SEQUENCE [LARGE SCALE GENOMIC DNA]</scope>
    <source>
        <strain evidence="3 4">DSM 23382</strain>
    </source>
</reference>
<dbReference type="RefSeq" id="WP_107989235.1">
    <property type="nucleotide sequence ID" value="NZ_QAYG01000002.1"/>
</dbReference>
<evidence type="ECO:0000313" key="4">
    <source>
        <dbReference type="Proteomes" id="UP000244081"/>
    </source>
</evidence>
<proteinExistence type="predicted"/>
<dbReference type="SUPFAM" id="SSF117856">
    <property type="entry name" value="AF0104/ALDC/Ptd012-like"/>
    <property type="match status" value="2"/>
</dbReference>
<protein>
    <recommendedName>
        <fullName evidence="2">PPC domain-containing protein</fullName>
    </recommendedName>
</protein>
<dbReference type="AlphaFoldDB" id="A0A2T5VCA2"/>
<name>A0A2T5VCA2_9HYPH</name>
<organism evidence="3 4">
    <name type="scientific">Breoghania corrubedonensis</name>
    <dbReference type="NCBI Taxonomy" id="665038"/>
    <lineage>
        <taxon>Bacteria</taxon>
        <taxon>Pseudomonadati</taxon>
        <taxon>Pseudomonadota</taxon>
        <taxon>Alphaproteobacteria</taxon>
        <taxon>Hyphomicrobiales</taxon>
        <taxon>Stappiaceae</taxon>
        <taxon>Breoghania</taxon>
    </lineage>
</organism>
<feature type="domain" description="PPC" evidence="2">
    <location>
        <begin position="196"/>
        <end position="298"/>
    </location>
</feature>
<evidence type="ECO:0000256" key="1">
    <source>
        <dbReference type="SAM" id="MobiDB-lite"/>
    </source>
</evidence>
<dbReference type="InterPro" id="IPR005175">
    <property type="entry name" value="PPC_dom"/>
</dbReference>
<evidence type="ECO:0000259" key="2">
    <source>
        <dbReference type="Pfam" id="PF03479"/>
    </source>
</evidence>
<keyword evidence="4" id="KW-1185">Reference proteome</keyword>
<accession>A0A2T5VCA2</accession>
<dbReference type="Pfam" id="PF03479">
    <property type="entry name" value="PCC"/>
    <property type="match status" value="1"/>
</dbReference>
<dbReference type="EMBL" id="QAYG01000002">
    <property type="protein sequence ID" value="PTW61366.1"/>
    <property type="molecule type" value="Genomic_DNA"/>
</dbReference>
<sequence length="303" mass="31808">MPLNPPIRHPGPAAARRDARAHARTRPIAFTIEEGETVEEGLGRGLRASGCDSAYIEFDGGRLSPFAFVMPAAAPDDRHAAWYSPTVQHDAGGRVLFAGAIVGWRDGETFVHCHGSWQAKGGPVEMGHLLCPDSRAAAPIEVRGTGLHGAAFISQDDPETCFRLFAAQAAAAGAGNDNSETGSDEAGDARDPDGLAVTLRPNQDVCAALAAICRDEGFARAEIRGIGSLNGAIFEEGPAMRSYASEFVVLEGCYDAAADPEAARLRILVVDMDGRVFEGWLAPGECPVCVTCEFVVTAANSAT</sequence>
<evidence type="ECO:0000313" key="3">
    <source>
        <dbReference type="EMBL" id="PTW61366.1"/>
    </source>
</evidence>
<comment type="caution">
    <text evidence="3">The sequence shown here is derived from an EMBL/GenBank/DDBJ whole genome shotgun (WGS) entry which is preliminary data.</text>
</comment>
<feature type="region of interest" description="Disordered" evidence="1">
    <location>
        <begin position="1"/>
        <end position="20"/>
    </location>
</feature>
<gene>
    <name evidence="3" type="ORF">C8N35_10275</name>
</gene>